<gene>
    <name evidence="1" type="ORF">SAMCFNEI73_pC0257</name>
</gene>
<protein>
    <submittedName>
        <fullName evidence="1">Uncharacterized protein</fullName>
    </submittedName>
</protein>
<organism evidence="1 2">
    <name type="scientific">Sinorhizobium americanum</name>
    <dbReference type="NCBI Taxonomy" id="194963"/>
    <lineage>
        <taxon>Bacteria</taxon>
        <taxon>Pseudomonadati</taxon>
        <taxon>Pseudomonadota</taxon>
        <taxon>Alphaproteobacteria</taxon>
        <taxon>Hyphomicrobiales</taxon>
        <taxon>Rhizobiaceae</taxon>
        <taxon>Sinorhizobium/Ensifer group</taxon>
        <taxon>Sinorhizobium</taxon>
    </lineage>
</organism>
<dbReference type="EMBL" id="CP013110">
    <property type="protein sequence ID" value="APG93979.1"/>
    <property type="molecule type" value="Genomic_DNA"/>
</dbReference>
<accession>A0A1L3LV40</accession>
<dbReference type="AlphaFoldDB" id="A0A1L3LV40"/>
<keyword evidence="1" id="KW-0614">Plasmid</keyword>
<sequence length="41" mass="4693">MRLTPALTATSWSVITFPRELTRVSFNQNAARPIDVPLCYR</sequence>
<evidence type="ECO:0000313" key="1">
    <source>
        <dbReference type="EMBL" id="APG93979.1"/>
    </source>
</evidence>
<evidence type="ECO:0000313" key="2">
    <source>
        <dbReference type="Proteomes" id="UP000182306"/>
    </source>
</evidence>
<geneLocation type="plasmid" evidence="1 2">
    <name>C</name>
</geneLocation>
<dbReference type="Proteomes" id="UP000182306">
    <property type="component" value="Plasmid C"/>
</dbReference>
<keyword evidence="2" id="KW-1185">Reference proteome</keyword>
<dbReference type="KEGG" id="same:SAMCFNEI73_pC0257"/>
<reference evidence="1 2" key="1">
    <citation type="submission" date="2015-10" db="EMBL/GenBank/DDBJ databases">
        <title>Genomic differences between typical nodule nitrogen-fixing rhizobial strains and those coming from bean seeds.</title>
        <authorList>
            <person name="Peralta H."/>
            <person name="Aguilar-Vera A."/>
            <person name="Diaz R."/>
            <person name="Mora Y."/>
            <person name="Martinez-Batallar G."/>
            <person name="Salazar E."/>
            <person name="Vargas-Lagunas C."/>
            <person name="Encarnacion S."/>
            <person name="Girard L."/>
            <person name="Mora J."/>
        </authorList>
    </citation>
    <scope>NUCLEOTIDE SEQUENCE [LARGE SCALE GENOMIC DNA]</scope>
    <source>
        <strain evidence="1 2">CFNEI 73</strain>
        <plasmid evidence="1 2">C</plasmid>
    </source>
</reference>
<proteinExistence type="predicted"/>
<name>A0A1L3LV40_9HYPH</name>